<keyword evidence="2" id="KW-1185">Reference proteome</keyword>
<dbReference type="RefSeq" id="WP_348026342.1">
    <property type="nucleotide sequence ID" value="NZ_CP129113.1"/>
</dbReference>
<evidence type="ECO:0000313" key="2">
    <source>
        <dbReference type="Proteomes" id="UP001180087"/>
    </source>
</evidence>
<sequence>MYELLVTDYALDIRDTTSITGRHCFCDEQYAYFTICIENKEAIFAEQAILASFLKENGCRGTAWPIRNVEGEWYSVYKGKRYFVCCAEIEYFSDDYSEGELLAHFHKQFSHYPYEPQNISCYGEWRMLWENKLGHFESELANLARSGDYCASRLMDVFSYLIGLGENAIQYVRESEEEQRFGETDQATIVFERYQNQLLQPVIWPDELLYDHPVRDVAEWVRGKLLEQNEGAEIEVVEFLRDYQTVSPLSVFGWRLLYARLMFPAHFFDLLEELPGLQSEEDEIRFMEKMSVLCRKQKIYEQRLKSFFEIMEVDVHAWQIPRPEWLAT</sequence>
<gene>
    <name evidence="1" type="ORF">QR721_09555</name>
</gene>
<organism evidence="1 2">
    <name type="scientific">Aciduricibacillus chroicocephali</name>
    <dbReference type="NCBI Taxonomy" id="3054939"/>
    <lineage>
        <taxon>Bacteria</taxon>
        <taxon>Bacillati</taxon>
        <taxon>Bacillota</taxon>
        <taxon>Bacilli</taxon>
        <taxon>Bacillales</taxon>
        <taxon>Bacillaceae</taxon>
        <taxon>Aciduricibacillus</taxon>
    </lineage>
</organism>
<proteinExistence type="predicted"/>
<evidence type="ECO:0008006" key="3">
    <source>
        <dbReference type="Google" id="ProtNLM"/>
    </source>
</evidence>
<dbReference type="InterPro" id="IPR011009">
    <property type="entry name" value="Kinase-like_dom_sf"/>
</dbReference>
<dbReference type="Gene3D" id="3.90.1200.10">
    <property type="match status" value="1"/>
</dbReference>
<dbReference type="SUPFAM" id="SSF56112">
    <property type="entry name" value="Protein kinase-like (PK-like)"/>
    <property type="match status" value="1"/>
</dbReference>
<dbReference type="Proteomes" id="UP001180087">
    <property type="component" value="Chromosome"/>
</dbReference>
<dbReference type="PANTHER" id="PTHR39179:SF2">
    <property type="entry name" value="ENDOSPORE COAT-ASSOCIATED PROTEIN YUTH"/>
    <property type="match status" value="1"/>
</dbReference>
<name>A0ABY9KSW5_9BACI</name>
<reference evidence="1" key="1">
    <citation type="submission" date="2023-06" db="EMBL/GenBank/DDBJ databases">
        <title>A Treasure from Seagulls: Isolation and Description of Aciduricobacillus qingdaonensis gen. nov., sp. nov., a Rare Obligately Uric Acid-utilizing Member in the Family Bacillaceae.</title>
        <authorList>
            <person name="Liu W."/>
            <person name="Wang B."/>
        </authorList>
    </citation>
    <scope>NUCLEOTIDE SEQUENCE</scope>
    <source>
        <strain evidence="1">44XB</strain>
    </source>
</reference>
<protein>
    <recommendedName>
        <fullName evidence="3">Spore coat protein YutH</fullName>
    </recommendedName>
</protein>
<accession>A0ABY9KSW5</accession>
<dbReference type="EMBL" id="CP129113">
    <property type="protein sequence ID" value="WLV23880.1"/>
    <property type="molecule type" value="Genomic_DNA"/>
</dbReference>
<dbReference type="InterPro" id="IPR047175">
    <property type="entry name" value="CotS-like"/>
</dbReference>
<evidence type="ECO:0000313" key="1">
    <source>
        <dbReference type="EMBL" id="WLV23880.1"/>
    </source>
</evidence>
<dbReference type="PANTHER" id="PTHR39179">
    <property type="entry name" value="SPORE COAT PROTEIN I"/>
    <property type="match status" value="1"/>
</dbReference>